<accession>A0ABQ2NJR5</accession>
<name>A0ABQ2NJR5_9FLAO</name>
<protein>
    <recommendedName>
        <fullName evidence="2">VanZ-like domain-containing protein</fullName>
    </recommendedName>
</protein>
<feature type="transmembrane region" description="Helical" evidence="1">
    <location>
        <begin position="5"/>
        <end position="23"/>
    </location>
</feature>
<feature type="transmembrane region" description="Helical" evidence="1">
    <location>
        <begin position="55"/>
        <end position="78"/>
    </location>
</feature>
<organism evidence="3 4">
    <name type="scientific">Cloacibacterium rupense</name>
    <dbReference type="NCBI Taxonomy" id="517423"/>
    <lineage>
        <taxon>Bacteria</taxon>
        <taxon>Pseudomonadati</taxon>
        <taxon>Bacteroidota</taxon>
        <taxon>Flavobacteriia</taxon>
        <taxon>Flavobacteriales</taxon>
        <taxon>Weeksellaceae</taxon>
    </lineage>
</organism>
<dbReference type="InterPro" id="IPR053150">
    <property type="entry name" value="Teicoplanin_resist-assoc"/>
</dbReference>
<evidence type="ECO:0000313" key="4">
    <source>
        <dbReference type="Proteomes" id="UP000620064"/>
    </source>
</evidence>
<sequence length="142" mass="16667">MGKKLYSIFIILYTSLLLYWMFFGFGRTPNVEKTVQFVPFTTIYKMFTQVDDFKYFSINMIGNIIVFIPFGFLGIVFEKLKKAKFLFPIFILGISTLEFLQYITKRGYAEIDDVILNAMGVAIGFWSYRLLLKFPKFHAILN</sequence>
<evidence type="ECO:0000259" key="2">
    <source>
        <dbReference type="Pfam" id="PF04892"/>
    </source>
</evidence>
<dbReference type="RefSeq" id="WP_188617712.1">
    <property type="nucleotide sequence ID" value="NZ_BMLV01000003.1"/>
</dbReference>
<comment type="caution">
    <text evidence="3">The sequence shown here is derived from an EMBL/GenBank/DDBJ whole genome shotgun (WGS) entry which is preliminary data.</text>
</comment>
<keyword evidence="1" id="KW-0472">Membrane</keyword>
<feature type="transmembrane region" description="Helical" evidence="1">
    <location>
        <begin position="115"/>
        <end position="132"/>
    </location>
</feature>
<dbReference type="Proteomes" id="UP000620064">
    <property type="component" value="Unassembled WGS sequence"/>
</dbReference>
<dbReference type="EMBL" id="BMLV01000003">
    <property type="protein sequence ID" value="GGP04522.1"/>
    <property type="molecule type" value="Genomic_DNA"/>
</dbReference>
<dbReference type="Pfam" id="PF04892">
    <property type="entry name" value="VanZ"/>
    <property type="match status" value="1"/>
</dbReference>
<feature type="transmembrane region" description="Helical" evidence="1">
    <location>
        <begin position="85"/>
        <end position="103"/>
    </location>
</feature>
<keyword evidence="4" id="KW-1185">Reference proteome</keyword>
<keyword evidence="1" id="KW-1133">Transmembrane helix</keyword>
<evidence type="ECO:0000256" key="1">
    <source>
        <dbReference type="SAM" id="Phobius"/>
    </source>
</evidence>
<gene>
    <name evidence="3" type="ORF">GCM10010992_17310</name>
</gene>
<dbReference type="PANTHER" id="PTHR36834">
    <property type="entry name" value="MEMBRANE PROTEIN-RELATED"/>
    <property type="match status" value="1"/>
</dbReference>
<dbReference type="InterPro" id="IPR006976">
    <property type="entry name" value="VanZ-like"/>
</dbReference>
<feature type="domain" description="VanZ-like" evidence="2">
    <location>
        <begin position="11"/>
        <end position="131"/>
    </location>
</feature>
<keyword evidence="1" id="KW-0812">Transmembrane</keyword>
<evidence type="ECO:0000313" key="3">
    <source>
        <dbReference type="EMBL" id="GGP04522.1"/>
    </source>
</evidence>
<dbReference type="PANTHER" id="PTHR36834:SF2">
    <property type="entry name" value="MEMBRANE PROTEIN"/>
    <property type="match status" value="1"/>
</dbReference>
<reference evidence="4" key="1">
    <citation type="journal article" date="2019" name="Int. J. Syst. Evol. Microbiol.">
        <title>The Global Catalogue of Microorganisms (GCM) 10K type strain sequencing project: providing services to taxonomists for standard genome sequencing and annotation.</title>
        <authorList>
            <consortium name="The Broad Institute Genomics Platform"/>
            <consortium name="The Broad Institute Genome Sequencing Center for Infectious Disease"/>
            <person name="Wu L."/>
            <person name="Ma J."/>
        </authorList>
    </citation>
    <scope>NUCLEOTIDE SEQUENCE [LARGE SCALE GENOMIC DNA]</scope>
    <source>
        <strain evidence="4">CGMCC 1.7656</strain>
    </source>
</reference>
<proteinExistence type="predicted"/>